<comment type="pathway">
    <text evidence="2">Glycan metabolism; bacterial cellulose biosynthesis.</text>
</comment>
<evidence type="ECO:0000256" key="6">
    <source>
        <dbReference type="ARBA" id="ARBA00022916"/>
    </source>
</evidence>
<gene>
    <name evidence="11" type="ORF">BN1221_01397</name>
</gene>
<evidence type="ECO:0000256" key="9">
    <source>
        <dbReference type="SAM" id="SignalP"/>
    </source>
</evidence>
<accession>A0A0G4JSQ4</accession>
<dbReference type="Pfam" id="PF05420">
    <property type="entry name" value="BCSC_C"/>
    <property type="match status" value="1"/>
</dbReference>
<organism evidence="11 12">
    <name type="scientific">Brenneria goodwinii</name>
    <dbReference type="NCBI Taxonomy" id="1109412"/>
    <lineage>
        <taxon>Bacteria</taxon>
        <taxon>Pseudomonadati</taxon>
        <taxon>Pseudomonadota</taxon>
        <taxon>Gammaproteobacteria</taxon>
        <taxon>Enterobacterales</taxon>
        <taxon>Pectobacteriaceae</taxon>
        <taxon>Brenneria</taxon>
    </lineage>
</organism>
<dbReference type="InterPro" id="IPR019734">
    <property type="entry name" value="TPR_rpt"/>
</dbReference>
<feature type="coiled-coil region" evidence="8">
    <location>
        <begin position="456"/>
        <end position="483"/>
    </location>
</feature>
<keyword evidence="12" id="KW-1185">Reference proteome</keyword>
<evidence type="ECO:0000313" key="12">
    <source>
        <dbReference type="Proteomes" id="UP000044377"/>
    </source>
</evidence>
<feature type="repeat" description="TPR" evidence="7">
    <location>
        <begin position="310"/>
        <end position="343"/>
    </location>
</feature>
<dbReference type="EMBL" id="CGIG01000001">
    <property type="protein sequence ID" value="CPR15236.1"/>
    <property type="molecule type" value="Genomic_DNA"/>
</dbReference>
<dbReference type="PANTHER" id="PTHR12558">
    <property type="entry name" value="CELL DIVISION CYCLE 16,23,27"/>
    <property type="match status" value="1"/>
</dbReference>
<dbReference type="RefSeq" id="WP_048636697.1">
    <property type="nucleotide sequence ID" value="NZ_CGIG01000001.1"/>
</dbReference>
<dbReference type="GO" id="GO:0019867">
    <property type="term" value="C:outer membrane"/>
    <property type="evidence" value="ECO:0007669"/>
    <property type="project" value="InterPro"/>
</dbReference>
<evidence type="ECO:0000256" key="2">
    <source>
        <dbReference type="ARBA" id="ARBA00005186"/>
    </source>
</evidence>
<dbReference type="InterPro" id="IPR011990">
    <property type="entry name" value="TPR-like_helical_dom_sf"/>
</dbReference>
<keyword evidence="3 9" id="KW-0732">Signal</keyword>
<name>A0A0G4JSQ4_9GAMM</name>
<dbReference type="Pfam" id="PF14559">
    <property type="entry name" value="TPR_19"/>
    <property type="match status" value="1"/>
</dbReference>
<evidence type="ECO:0000259" key="10">
    <source>
        <dbReference type="Pfam" id="PF05420"/>
    </source>
</evidence>
<evidence type="ECO:0000256" key="1">
    <source>
        <dbReference type="ARBA" id="ARBA00003476"/>
    </source>
</evidence>
<dbReference type="UniPathway" id="UPA00694"/>
<sequence length="1164" mass="129684">MRILKYLSRRLLWACVALAAAAPMAQATEAVSPQQFLIEQIHLGEARYKDDLVRQSLYRLALIDPNNPEIMMARMRLALRQGDQTQARQQLEKLRAIAPDSAIYRQAEMHLALTRQDVRQKLQQARQLASAGRYADAKVQYDELFHGEPPTIELAVEYWRLTARLPDQEPIAIKQLAALDRRYPGSVQLRIALARLLFSQHHNEQAYDILRQLASDSAGAGSAGSLWLEIVGRMDVTPQSVDALQRFIEVFEGSAQAETGRRMLKKQQAMLADPAYQARLSSLEKISRGDSGAAVIHELNNALAASPNDPELIGAIGVAYLRAGNREKALSQFQLALQADINHLNAGKWQTLIKSTRYWLTIKEGDDALQANNLMLAQLKYLQARQLDNTDAYAPIGLGDVAVAAKNDAAAEVAYQQALRLAPGNGSALRRLVNLHLRQSPESALSYINGLPRDQQDALRDTLNSLRRDIAKQQAERFFARRQWAQAAEQYRQARQWDPDDIWLAYRYAQTLRNLGHCDQADGMLQNAASQPPANAEKNYAYALYLSSTDRSAQALKYLNTLPAKQWNSNMHELAQRLTLQLTLAQAQAMRDAGDERGAIAYLRRQPANPRIDLKLGDWALTRGEYDDALAAYQQVIAREPQNLDARLGEVEAFIAQGRLDEARQRLQQPAGQTDNTLNSRRRVANAWQAVGNTEQAAALFQRLRIDAQKDTPGPDQALVYRDAARFERRRLQPEQAQQDYRRAMVAGGITPVAPQDNAAYTRLTRSDPSDDWLKHSVRADAADLYRQQDINVTLGHDYWRSSGTGGISNLKAHDTMLQADMPWYDGRAFLRTDTIRMNTGSFALNKHGFNDAGFGTCADLQCAKGKKQKTTGTSIAAGWKNDRWEADIGTTPIGFEAVDIVGGISYSGDWRNIGWTATASRRPISSSLLAFAGAKDPGTGVTWGGVRANGASLGLSYDRGAEHGVWSHFSAHQITGENVADNLRLRAMAGYYYKVVNQDNRRVTVGLNNLWMHYQKDLSGYSLGQGGYYSPQQYYSASIPVNYRQRTDNWSWEVGGSVSWSHSSTKDQRRYPLSSLPANTGLTDGDRNYVEPGGNSHGFGYTVQAVVERRLSAHWTLGAGVDIQKAKDYTPSHGMIYIRYSAAGWQGDLDSPPHPLTPYADFK</sequence>
<dbReference type="Proteomes" id="UP000044377">
    <property type="component" value="Unassembled WGS sequence"/>
</dbReference>
<dbReference type="InterPro" id="IPR008410">
    <property type="entry name" value="BCSC_C"/>
</dbReference>
<comment type="function">
    <text evidence="1">Required for maximal bacterial cellulose synthesis.</text>
</comment>
<feature type="signal peptide" evidence="9">
    <location>
        <begin position="1"/>
        <end position="27"/>
    </location>
</feature>
<dbReference type="PANTHER" id="PTHR12558:SF13">
    <property type="entry name" value="CELL DIVISION CYCLE PROTEIN 27 HOMOLOG"/>
    <property type="match status" value="1"/>
</dbReference>
<keyword evidence="6" id="KW-0135">Cellulose biosynthesis</keyword>
<evidence type="ECO:0000256" key="4">
    <source>
        <dbReference type="ARBA" id="ARBA00022737"/>
    </source>
</evidence>
<keyword evidence="5 7" id="KW-0802">TPR repeat</keyword>
<evidence type="ECO:0000256" key="5">
    <source>
        <dbReference type="ARBA" id="ARBA00022803"/>
    </source>
</evidence>
<dbReference type="Gene3D" id="1.25.40.10">
    <property type="entry name" value="Tetratricopeptide repeat domain"/>
    <property type="match status" value="5"/>
</dbReference>
<dbReference type="SMART" id="SM00028">
    <property type="entry name" value="TPR"/>
    <property type="match status" value="4"/>
</dbReference>
<proteinExistence type="predicted"/>
<dbReference type="AlphaFoldDB" id="A0A0G4JSQ4"/>
<reference evidence="12" key="1">
    <citation type="submission" date="2015-01" db="EMBL/GenBank/DDBJ databases">
        <authorList>
            <person name="Paterson Steve"/>
        </authorList>
    </citation>
    <scope>NUCLEOTIDE SEQUENCE [LARGE SCALE GENOMIC DNA]</scope>
    <source>
        <strain evidence="12">OBR1</strain>
    </source>
</reference>
<protein>
    <submittedName>
        <fullName evidence="11">Cellulose synthase operon protein C</fullName>
    </submittedName>
</protein>
<dbReference type="STRING" id="1109412.BN1221_01397"/>
<feature type="repeat" description="TPR" evidence="7">
    <location>
        <begin position="610"/>
        <end position="643"/>
    </location>
</feature>
<keyword evidence="8" id="KW-0175">Coiled coil</keyword>
<evidence type="ECO:0000256" key="7">
    <source>
        <dbReference type="PROSITE-ProRule" id="PRU00339"/>
    </source>
</evidence>
<dbReference type="PROSITE" id="PS50005">
    <property type="entry name" value="TPR"/>
    <property type="match status" value="2"/>
</dbReference>
<feature type="chain" id="PRO_5005194052" evidence="9">
    <location>
        <begin position="28"/>
        <end position="1164"/>
    </location>
</feature>
<dbReference type="OrthoDB" id="174989at2"/>
<evidence type="ECO:0000256" key="8">
    <source>
        <dbReference type="SAM" id="Coils"/>
    </source>
</evidence>
<evidence type="ECO:0000256" key="3">
    <source>
        <dbReference type="ARBA" id="ARBA00022729"/>
    </source>
</evidence>
<keyword evidence="4" id="KW-0677">Repeat</keyword>
<dbReference type="GO" id="GO:0030244">
    <property type="term" value="P:cellulose biosynthetic process"/>
    <property type="evidence" value="ECO:0007669"/>
    <property type="project" value="UniProtKB-KW"/>
</dbReference>
<dbReference type="NCBIfam" id="NF008520">
    <property type="entry name" value="PRK11447.1"/>
    <property type="match status" value="1"/>
</dbReference>
<dbReference type="SUPFAM" id="SSF48452">
    <property type="entry name" value="TPR-like"/>
    <property type="match status" value="2"/>
</dbReference>
<evidence type="ECO:0000313" key="11">
    <source>
        <dbReference type="EMBL" id="CPR15236.1"/>
    </source>
</evidence>
<feature type="domain" description="Cellulose synthase operon C C-terminal" evidence="10">
    <location>
        <begin position="809"/>
        <end position="1142"/>
    </location>
</feature>